<evidence type="ECO:0000256" key="1">
    <source>
        <dbReference type="ARBA" id="ARBA00004123"/>
    </source>
</evidence>
<evidence type="ECO:0000256" key="2">
    <source>
        <dbReference type="ARBA" id="ARBA00010340"/>
    </source>
</evidence>
<dbReference type="Pfam" id="PF16423">
    <property type="entry name" value="COE1_HLH"/>
    <property type="match status" value="1"/>
</dbReference>
<evidence type="ECO:0000256" key="7">
    <source>
        <dbReference type="ARBA" id="ARBA00023125"/>
    </source>
</evidence>
<gene>
    <name evidence="13" type="ORF">PHYEVI_LOCUS4386</name>
</gene>
<dbReference type="InterPro" id="IPR018350">
    <property type="entry name" value="Transcription_factor_COE_CS"/>
</dbReference>
<keyword evidence="5 10" id="KW-0862">Zinc</keyword>
<feature type="region of interest" description="Disordered" evidence="11">
    <location>
        <begin position="1"/>
        <end position="28"/>
    </location>
</feature>
<evidence type="ECO:0000256" key="9">
    <source>
        <dbReference type="ARBA" id="ARBA00023242"/>
    </source>
</evidence>
<dbReference type="InterPro" id="IPR002909">
    <property type="entry name" value="IPT_dom"/>
</dbReference>
<dbReference type="Gene3D" id="1.10.287.4280">
    <property type="match status" value="1"/>
</dbReference>
<evidence type="ECO:0000256" key="4">
    <source>
        <dbReference type="ARBA" id="ARBA00022771"/>
    </source>
</evidence>
<evidence type="ECO:0000256" key="3">
    <source>
        <dbReference type="ARBA" id="ARBA00022723"/>
    </source>
</evidence>
<dbReference type="FunFam" id="1.10.287.4280:FF:000001">
    <property type="entry name" value="transcription factor COE1 isoform X2"/>
    <property type="match status" value="1"/>
</dbReference>
<dbReference type="InterPro" id="IPR013783">
    <property type="entry name" value="Ig-like_fold"/>
</dbReference>
<evidence type="ECO:0000313" key="14">
    <source>
        <dbReference type="Proteomes" id="UP001153712"/>
    </source>
</evidence>
<keyword evidence="3 10" id="KW-0479">Metal-binding</keyword>
<dbReference type="SMART" id="SM00429">
    <property type="entry name" value="IPT"/>
    <property type="match status" value="1"/>
</dbReference>
<dbReference type="GO" id="GO:0048731">
    <property type="term" value="P:system development"/>
    <property type="evidence" value="ECO:0007669"/>
    <property type="project" value="UniProtKB-ARBA"/>
</dbReference>
<evidence type="ECO:0000256" key="10">
    <source>
        <dbReference type="RuleBase" id="RU004489"/>
    </source>
</evidence>
<proteinExistence type="inferred from homology"/>
<dbReference type="InterPro" id="IPR032201">
    <property type="entry name" value="COE_HLH"/>
</dbReference>
<dbReference type="InterPro" id="IPR032200">
    <property type="entry name" value="COE_DBD"/>
</dbReference>
<dbReference type="Gene3D" id="2.60.40.3180">
    <property type="entry name" value="Transcription factor COE1, DNA-binding domain"/>
    <property type="match status" value="1"/>
</dbReference>
<feature type="region of interest" description="Disordered" evidence="11">
    <location>
        <begin position="432"/>
        <end position="462"/>
    </location>
</feature>
<dbReference type="InterPro" id="IPR003523">
    <property type="entry name" value="Transcription_factor_COE"/>
</dbReference>
<dbReference type="SUPFAM" id="SSF81296">
    <property type="entry name" value="E set domains"/>
    <property type="match status" value="1"/>
</dbReference>
<dbReference type="EMBL" id="OU900108">
    <property type="protein sequence ID" value="CAG9857993.1"/>
    <property type="molecule type" value="Genomic_DNA"/>
</dbReference>
<dbReference type="CDD" id="cd11606">
    <property type="entry name" value="COE_DBD"/>
    <property type="match status" value="1"/>
</dbReference>
<dbReference type="Pfam" id="PF01833">
    <property type="entry name" value="TIG"/>
    <property type="match status" value="1"/>
</dbReference>
<dbReference type="OrthoDB" id="25246at2759"/>
<comment type="similarity">
    <text evidence="2 10">Belongs to the COE family.</text>
</comment>
<feature type="compositionally biased region" description="Low complexity" evidence="11">
    <location>
        <begin position="545"/>
        <end position="561"/>
    </location>
</feature>
<dbReference type="PANTHER" id="PTHR10747">
    <property type="entry name" value="TRANSCRIPTION FACTOR COE FAMILY MEMBER"/>
    <property type="match status" value="1"/>
</dbReference>
<keyword evidence="10" id="KW-0217">Developmental protein</keyword>
<dbReference type="GO" id="GO:0008270">
    <property type="term" value="F:zinc ion binding"/>
    <property type="evidence" value="ECO:0007669"/>
    <property type="project" value="UniProtKB-KW"/>
</dbReference>
<dbReference type="GO" id="GO:0005634">
    <property type="term" value="C:nucleus"/>
    <property type="evidence" value="ECO:0007669"/>
    <property type="project" value="UniProtKB-SubCell"/>
</dbReference>
<dbReference type="GO" id="GO:0003677">
    <property type="term" value="F:DNA binding"/>
    <property type="evidence" value="ECO:0007669"/>
    <property type="project" value="UniProtKB-KW"/>
</dbReference>
<feature type="region of interest" description="Disordered" evidence="11">
    <location>
        <begin position="400"/>
        <end position="419"/>
    </location>
</feature>
<dbReference type="AlphaFoldDB" id="A0A9N9XQE6"/>
<feature type="domain" description="IPT/TIG" evidence="12">
    <location>
        <begin position="264"/>
        <end position="348"/>
    </location>
</feature>
<keyword evidence="6 10" id="KW-0805">Transcription regulation</keyword>
<evidence type="ECO:0000259" key="12">
    <source>
        <dbReference type="SMART" id="SM00429"/>
    </source>
</evidence>
<dbReference type="Gene3D" id="2.60.40.10">
    <property type="entry name" value="Immunoglobulins"/>
    <property type="match status" value="1"/>
</dbReference>
<dbReference type="FunFam" id="2.60.40.10:FF:000762">
    <property type="entry name" value="transcription factor collier isoform X4"/>
    <property type="match status" value="1"/>
</dbReference>
<dbReference type="InterPro" id="IPR038006">
    <property type="entry name" value="COE_IPT"/>
</dbReference>
<keyword evidence="4 10" id="KW-0863">Zinc-finger</keyword>
<keyword evidence="8 10" id="KW-0804">Transcription</keyword>
<dbReference type="PROSITE" id="PS01345">
    <property type="entry name" value="COE"/>
    <property type="match status" value="1"/>
</dbReference>
<evidence type="ECO:0000256" key="8">
    <source>
        <dbReference type="ARBA" id="ARBA00023163"/>
    </source>
</evidence>
<dbReference type="CDD" id="cd01175">
    <property type="entry name" value="IPT_COE"/>
    <property type="match status" value="1"/>
</dbReference>
<reference evidence="13" key="1">
    <citation type="submission" date="2022-01" db="EMBL/GenBank/DDBJ databases">
        <authorList>
            <person name="King R."/>
        </authorList>
    </citation>
    <scope>NUCLEOTIDE SEQUENCE</scope>
</reference>
<keyword evidence="7 10" id="KW-0238">DNA-binding</keyword>
<feature type="compositionally biased region" description="Basic and acidic residues" evidence="11">
    <location>
        <begin position="535"/>
        <end position="544"/>
    </location>
</feature>
<dbReference type="Proteomes" id="UP001153712">
    <property type="component" value="Chromosome 15"/>
</dbReference>
<protein>
    <recommendedName>
        <fullName evidence="12">IPT/TIG domain-containing protein</fullName>
    </recommendedName>
</protein>
<dbReference type="InterPro" id="IPR014756">
    <property type="entry name" value="Ig_E-set"/>
</dbReference>
<dbReference type="GO" id="GO:0048468">
    <property type="term" value="P:cell development"/>
    <property type="evidence" value="ECO:0007669"/>
    <property type="project" value="UniProtKB-ARBA"/>
</dbReference>
<evidence type="ECO:0000256" key="5">
    <source>
        <dbReference type="ARBA" id="ARBA00022833"/>
    </source>
</evidence>
<sequence>MFGLHHHQDATGLHHHHQPRGPSLKEEPLTTARSWMQGTVSDQNGSQVGRAHFEKQPPSNLRKSNFFHFVIALYDRAGQPVEIERTAFIGFIEKDQEADGQRTNNGIQYRLQLLFANGVRQEQDIYVRLIDSVTKQAIIYEGQDKNPEMCRVLLTHEIMCSRCCDKKSCGNRNETPSDPVIIDRFFLKFFLKCNQNCLKNAGNPRDMRRFQVVISTQVAVDGPLLAISDNMFVHNNSKHGRRAKRLDPTEGQFPGLYPPLPVATPCIKAISPSEGWTAGGSTVIIVGDNFFDGLQVVFGTMLVWSELITPHAIRVQTPPRHIPGVVEVTLSYKSKQFCKGAPGRFVYVSLNEPTIDYGFQRLQKLIPRHPGDPEKLPKEIILKRAADLAEALYSMPRNNQLSLSAPRSPTMGNNGMTSTFNAYTGQLAVSVQDNGNEDYGGRTQSSSVSPRGGGGYCSNASTPHSSNGGGSYTGGGGGGGGGGNINGGYGGTTPTSTTSQLSNMLPGSPSAGIFNAAPIPSDLNSYNFAATHYTKHEHPQHKETSAFAPPARASPASPAPALFHHQHRWSHLPA</sequence>
<dbReference type="InterPro" id="IPR038173">
    <property type="entry name" value="COE_DBD_sf"/>
</dbReference>
<keyword evidence="9 10" id="KW-0539">Nucleus</keyword>
<evidence type="ECO:0000313" key="13">
    <source>
        <dbReference type="EMBL" id="CAG9857993.1"/>
    </source>
</evidence>
<accession>A0A9N9XQE6</accession>
<evidence type="ECO:0000256" key="6">
    <source>
        <dbReference type="ARBA" id="ARBA00023015"/>
    </source>
</evidence>
<feature type="region of interest" description="Disordered" evidence="11">
    <location>
        <begin position="535"/>
        <end position="574"/>
    </location>
</feature>
<organism evidence="13 14">
    <name type="scientific">Phyllotreta striolata</name>
    <name type="common">Striped flea beetle</name>
    <name type="synonym">Crioceris striolata</name>
    <dbReference type="NCBI Taxonomy" id="444603"/>
    <lineage>
        <taxon>Eukaryota</taxon>
        <taxon>Metazoa</taxon>
        <taxon>Ecdysozoa</taxon>
        <taxon>Arthropoda</taxon>
        <taxon>Hexapoda</taxon>
        <taxon>Insecta</taxon>
        <taxon>Pterygota</taxon>
        <taxon>Neoptera</taxon>
        <taxon>Endopterygota</taxon>
        <taxon>Coleoptera</taxon>
        <taxon>Polyphaga</taxon>
        <taxon>Cucujiformia</taxon>
        <taxon>Chrysomeloidea</taxon>
        <taxon>Chrysomelidae</taxon>
        <taxon>Galerucinae</taxon>
        <taxon>Alticini</taxon>
        <taxon>Phyllotreta</taxon>
    </lineage>
</organism>
<dbReference type="Pfam" id="PF16422">
    <property type="entry name" value="COE1_DBD"/>
    <property type="match status" value="1"/>
</dbReference>
<keyword evidence="14" id="KW-1185">Reference proteome</keyword>
<feature type="compositionally biased region" description="Basic residues" evidence="11">
    <location>
        <begin position="564"/>
        <end position="574"/>
    </location>
</feature>
<feature type="region of interest" description="Disordered" evidence="11">
    <location>
        <begin position="485"/>
        <end position="504"/>
    </location>
</feature>
<dbReference type="GO" id="GO:0003700">
    <property type="term" value="F:DNA-binding transcription factor activity"/>
    <property type="evidence" value="ECO:0007669"/>
    <property type="project" value="InterPro"/>
</dbReference>
<evidence type="ECO:0000256" key="11">
    <source>
        <dbReference type="SAM" id="MobiDB-lite"/>
    </source>
</evidence>
<comment type="subcellular location">
    <subcellularLocation>
        <location evidence="1 10">Nucleus</location>
    </subcellularLocation>
</comment>
<name>A0A9N9XQE6_PHYSR</name>
<dbReference type="FunFam" id="2.60.40.3180:FF:000003">
    <property type="entry name" value="Knot, isoform C"/>
    <property type="match status" value="1"/>
</dbReference>